<sequence length="37" mass="4375">MEAMRRSGRFQVKLQWSVKPARQVCCLGSQRGRHQKM</sequence>
<dbReference type="EMBL" id="EF148122">
    <property type="protein sequence ID" value="ABK96106.1"/>
    <property type="molecule type" value="mRNA"/>
</dbReference>
<evidence type="ECO:0000313" key="1">
    <source>
        <dbReference type="EMBL" id="ABK96106.1"/>
    </source>
</evidence>
<name>A9PIA3_POPTR</name>
<organism evidence="1">
    <name type="scientific">Populus trichocarpa</name>
    <name type="common">Western balsam poplar</name>
    <name type="synonym">Populus balsamifera subsp. trichocarpa</name>
    <dbReference type="NCBI Taxonomy" id="3694"/>
    <lineage>
        <taxon>Eukaryota</taxon>
        <taxon>Viridiplantae</taxon>
        <taxon>Streptophyta</taxon>
        <taxon>Embryophyta</taxon>
        <taxon>Tracheophyta</taxon>
        <taxon>Spermatophyta</taxon>
        <taxon>Magnoliopsida</taxon>
        <taxon>eudicotyledons</taxon>
        <taxon>Gunneridae</taxon>
        <taxon>Pentapetalae</taxon>
        <taxon>rosids</taxon>
        <taxon>fabids</taxon>
        <taxon>Malpighiales</taxon>
        <taxon>Salicaceae</taxon>
        <taxon>Saliceae</taxon>
        <taxon>Populus</taxon>
    </lineage>
</organism>
<protein>
    <submittedName>
        <fullName evidence="1">Uncharacterized protein</fullName>
    </submittedName>
</protein>
<proteinExistence type="evidence at transcript level"/>
<dbReference type="AlphaFoldDB" id="A9PIA3"/>
<accession>A9PIA3</accession>
<reference evidence="1" key="1">
    <citation type="journal article" date="2008" name="BMC Genomics">
        <title>Analysis of 4,664 high-quality sequence-finished poplar full-length cDNA clones and their utility for the discovery of genes responding to insect feeding.</title>
        <authorList>
            <person name="Ralph S.G."/>
            <person name="Chun H.J."/>
            <person name="Cooper D."/>
            <person name="Kirkpatrick R."/>
            <person name="Kolosova N."/>
            <person name="Gunter L."/>
            <person name="Tuskan G.A."/>
            <person name="Douglas C.J."/>
            <person name="Holt R.A."/>
            <person name="Jones S.J."/>
            <person name="Marra M.A."/>
            <person name="Bohlmann J."/>
        </authorList>
    </citation>
    <scope>NUCLEOTIDE SEQUENCE</scope>
    <source>
        <tissue evidence="1">Young and mature leaves</tissue>
    </source>
</reference>